<dbReference type="InterPro" id="IPR032466">
    <property type="entry name" value="Metal_Hydrolase"/>
</dbReference>
<dbReference type="RefSeq" id="WP_012831630.1">
    <property type="nucleotide sequence ID" value="NC_013440.1"/>
</dbReference>
<gene>
    <name evidence="2" type="ordered locus">Hoch_6572</name>
</gene>
<dbReference type="Pfam" id="PF01244">
    <property type="entry name" value="Peptidase_M19"/>
    <property type="match status" value="1"/>
</dbReference>
<accession>D0LRP6</accession>
<dbReference type="Proteomes" id="UP000001880">
    <property type="component" value="Chromosome"/>
</dbReference>
<protein>
    <submittedName>
        <fullName evidence="2">Peptidase M19 renal dipeptidase</fullName>
    </submittedName>
</protein>
<dbReference type="AlphaFoldDB" id="D0LRP6"/>
<organism evidence="2 3">
    <name type="scientific">Haliangium ochraceum (strain DSM 14365 / JCM 11303 / SMP-2)</name>
    <dbReference type="NCBI Taxonomy" id="502025"/>
    <lineage>
        <taxon>Bacteria</taxon>
        <taxon>Pseudomonadati</taxon>
        <taxon>Myxococcota</taxon>
        <taxon>Polyangia</taxon>
        <taxon>Haliangiales</taxon>
        <taxon>Kofleriaceae</taxon>
        <taxon>Haliangium</taxon>
    </lineage>
</organism>
<dbReference type="HOGENOM" id="CLU_411479_0_0_7"/>
<name>D0LRP6_HALO1</name>
<dbReference type="EMBL" id="CP001804">
    <property type="protein sequence ID" value="ACY19038.1"/>
    <property type="molecule type" value="Genomic_DNA"/>
</dbReference>
<proteinExistence type="predicted"/>
<dbReference type="KEGG" id="hoh:Hoch_6572"/>
<feature type="signal peptide" evidence="1">
    <location>
        <begin position="1"/>
        <end position="25"/>
    </location>
</feature>
<dbReference type="InterPro" id="IPR008257">
    <property type="entry name" value="Pept_M19"/>
</dbReference>
<keyword evidence="3" id="KW-1185">Reference proteome</keyword>
<sequence length="667" mass="73139">MKLQSILFFATCAAAAVAAPQAAHAADCGDTVVIYNLFDMSMDEMFGNDEGHLGPRRLVTEQYSTIPSYATKRFIQATPSDIDSLKVVVTKTDNGGIGGKTAFVVCSTDANDNVVKLEEFSISGGSSNIGTTVQRTYSNLRDKRLSVRLVGKSPFGSARFNIDIRRPGVEGQPWTPVQSSHSQPLSGFADLHVHQAADLAFAGGWYWGSHREGSEATRLAECGGDNHATIEIFGGNTGVDYIDPHTGETNGYPSFEDWPRWDDIKHQQVGLRWLQQAHENGLNVMVVSVVNNQWLSAATIASGHNDNRMSPSDMESVKRQILSITRLAEVTPWYTIVRDPWEARRAIEAGQLAVVLAVEVSDVLPPSDGPWIQQLHDLYDMGVRTVQLAHQTNSLFAGAAFHREILEFLGMIKAWFDPDIEYATTGDGNNNPIGLSADGEALLREMVRLGMLIDIAHLSLETQRTVFDMMSEDYGYYPLYVSHTRADATLLPEQADVYRELVTTDEVLEYVRQTGGQIGLRTAEDPMLDYGTPNTGAYVANNCDGSTRSFAQNYQYAADRGVNIALGSDFNGFITQTVPRFGPGACAGAPDEATRLQQAAAQGTPRSNAPAYLQEYWTKGMAHIGLLPAIIDDMDELGVDTSNVRNSAESFVQMWERVYDPARGRVN</sequence>
<keyword evidence="1" id="KW-0732">Signal</keyword>
<evidence type="ECO:0000313" key="2">
    <source>
        <dbReference type="EMBL" id="ACY19038.1"/>
    </source>
</evidence>
<dbReference type="PANTHER" id="PTHR10443:SF12">
    <property type="entry name" value="DIPEPTIDASE"/>
    <property type="match status" value="1"/>
</dbReference>
<dbReference type="GO" id="GO:0070573">
    <property type="term" value="F:metallodipeptidase activity"/>
    <property type="evidence" value="ECO:0007669"/>
    <property type="project" value="InterPro"/>
</dbReference>
<dbReference type="eggNOG" id="COG2355">
    <property type="taxonomic scope" value="Bacteria"/>
</dbReference>
<dbReference type="Gene3D" id="3.20.20.140">
    <property type="entry name" value="Metal-dependent hydrolases"/>
    <property type="match status" value="1"/>
</dbReference>
<dbReference type="SUPFAM" id="SSF51556">
    <property type="entry name" value="Metallo-dependent hydrolases"/>
    <property type="match status" value="1"/>
</dbReference>
<evidence type="ECO:0000256" key="1">
    <source>
        <dbReference type="SAM" id="SignalP"/>
    </source>
</evidence>
<dbReference type="PANTHER" id="PTHR10443">
    <property type="entry name" value="MICROSOMAL DIPEPTIDASE"/>
    <property type="match status" value="1"/>
</dbReference>
<feature type="chain" id="PRO_5003011581" evidence="1">
    <location>
        <begin position="26"/>
        <end position="667"/>
    </location>
</feature>
<dbReference type="GO" id="GO:0006508">
    <property type="term" value="P:proteolysis"/>
    <property type="evidence" value="ECO:0007669"/>
    <property type="project" value="InterPro"/>
</dbReference>
<dbReference type="PROSITE" id="PS51365">
    <property type="entry name" value="RENAL_DIPEPTIDASE_2"/>
    <property type="match status" value="1"/>
</dbReference>
<dbReference type="STRING" id="502025.Hoch_6572"/>
<evidence type="ECO:0000313" key="3">
    <source>
        <dbReference type="Proteomes" id="UP000001880"/>
    </source>
</evidence>
<reference evidence="2 3" key="1">
    <citation type="journal article" date="2010" name="Stand. Genomic Sci.">
        <title>Complete genome sequence of Haliangium ochraceum type strain (SMP-2).</title>
        <authorList>
            <consortium name="US DOE Joint Genome Institute (JGI-PGF)"/>
            <person name="Ivanova N."/>
            <person name="Daum C."/>
            <person name="Lang E."/>
            <person name="Abt B."/>
            <person name="Kopitz M."/>
            <person name="Saunders E."/>
            <person name="Lapidus A."/>
            <person name="Lucas S."/>
            <person name="Glavina Del Rio T."/>
            <person name="Nolan M."/>
            <person name="Tice H."/>
            <person name="Copeland A."/>
            <person name="Cheng J.F."/>
            <person name="Chen F."/>
            <person name="Bruce D."/>
            <person name="Goodwin L."/>
            <person name="Pitluck S."/>
            <person name="Mavromatis K."/>
            <person name="Pati A."/>
            <person name="Mikhailova N."/>
            <person name="Chen A."/>
            <person name="Palaniappan K."/>
            <person name="Land M."/>
            <person name="Hauser L."/>
            <person name="Chang Y.J."/>
            <person name="Jeffries C.D."/>
            <person name="Detter J.C."/>
            <person name="Brettin T."/>
            <person name="Rohde M."/>
            <person name="Goker M."/>
            <person name="Bristow J."/>
            <person name="Markowitz V."/>
            <person name="Eisen J.A."/>
            <person name="Hugenholtz P."/>
            <person name="Kyrpides N.C."/>
            <person name="Klenk H.P."/>
        </authorList>
    </citation>
    <scope>NUCLEOTIDE SEQUENCE [LARGE SCALE GENOMIC DNA]</scope>
    <source>
        <strain evidence="3">DSM 14365 / CIP 107738 / JCM 11303 / AJ 13395 / SMP-2</strain>
    </source>
</reference>